<dbReference type="AlphaFoldDB" id="A0A8J8MC63"/>
<keyword evidence="2" id="KW-1185">Reference proteome</keyword>
<evidence type="ECO:0000313" key="1">
    <source>
        <dbReference type="EMBL" id="QUH30000.1"/>
    </source>
</evidence>
<proteinExistence type="predicted"/>
<dbReference type="Proteomes" id="UP000677305">
    <property type="component" value="Chromosome"/>
</dbReference>
<protein>
    <submittedName>
        <fullName evidence="1">Uncharacterized protein</fullName>
    </submittedName>
</protein>
<reference evidence="1 2" key="1">
    <citation type="submission" date="2020-07" db="EMBL/GenBank/DDBJ databases">
        <title>Vallitalea guaymasensis genome.</title>
        <authorList>
            <person name="Postec A."/>
        </authorList>
    </citation>
    <scope>NUCLEOTIDE SEQUENCE [LARGE SCALE GENOMIC DNA]</scope>
    <source>
        <strain evidence="1 2">Ra1766G1</strain>
    </source>
</reference>
<gene>
    <name evidence="1" type="ORF">HYG85_14185</name>
</gene>
<sequence>MILINNNVIYCVSDFYEIIENYGYRINGVDYHESVGEIIDIECPTHVIPFKYCYTKEKGFYINEVWKNQTEQLINEAIDNMTLELIESGVL</sequence>
<organism evidence="1 2">
    <name type="scientific">Vallitalea guaymasensis</name>
    <dbReference type="NCBI Taxonomy" id="1185412"/>
    <lineage>
        <taxon>Bacteria</taxon>
        <taxon>Bacillati</taxon>
        <taxon>Bacillota</taxon>
        <taxon>Clostridia</taxon>
        <taxon>Lachnospirales</taxon>
        <taxon>Vallitaleaceae</taxon>
        <taxon>Vallitalea</taxon>
    </lineage>
</organism>
<dbReference type="EMBL" id="CP058561">
    <property type="protein sequence ID" value="QUH30000.1"/>
    <property type="molecule type" value="Genomic_DNA"/>
</dbReference>
<evidence type="ECO:0000313" key="2">
    <source>
        <dbReference type="Proteomes" id="UP000677305"/>
    </source>
</evidence>
<dbReference type="RefSeq" id="WP_212690236.1">
    <property type="nucleotide sequence ID" value="NZ_CP058561.1"/>
</dbReference>
<accession>A0A8J8MC63</accession>
<name>A0A8J8MC63_9FIRM</name>
<dbReference type="KEGG" id="vgu:HYG85_14185"/>